<dbReference type="STRING" id="999541.bgla_2g12440"/>
<feature type="compositionally biased region" description="Basic and acidic residues" evidence="1">
    <location>
        <begin position="107"/>
        <end position="120"/>
    </location>
</feature>
<dbReference type="HOGENOM" id="CLU_425584_0_0_4"/>
<feature type="region of interest" description="Disordered" evidence="1">
    <location>
        <begin position="371"/>
        <end position="438"/>
    </location>
</feature>
<protein>
    <submittedName>
        <fullName evidence="2">Antifreeze glycoprotein</fullName>
    </submittedName>
</protein>
<proteinExistence type="predicted"/>
<name>F2LLS5_BURGS</name>
<accession>F2LLS5</accession>
<dbReference type="Proteomes" id="UP000008316">
    <property type="component" value="Chromosome 2"/>
</dbReference>
<sequence length="643" mass="66705">MMRPDSAAGMQLGAMRAAAALAAWVAASVAAAGARMRRAAPPRLRGARIAGPATTAQRASLAPFATPLVHLRLAAGHVSVTLAQAFALHLHGSTRLPRLIRQALAEADRERGRAPRDGAGRARPGPAAGLSPAALDAAVDRRLAAYLGTRLATHLAAHGGRQAATSPRQPPADAWQAAAVPARAVQRHAAARTGSAMRPAASAGAAPPAEHRAWPGTLASVVHRTWPGTLAPAARRTRSGARVFTDAADHALDSRDWPTPAAMSPRRAHPAAAIAPAIGHAGTRLDGSRPRQPDQQARNLSRVQTAPDAWLGRIARQATRMAAAGSARAADPAPDTFARRHRAPVAQDTPQAPSPIVDTSLTLLRQVPRVAADGAEHRDSPITGRPAAVPARDARTTGRMAPPDSRATPGGSPAHGQLARRQATPHAPSAVGTLVRPRTLAAPTGMAASPRLRSGPMPAASPAAALVMPAAHDEPAATRTVPATALAPVSASRLATLAARRVRIVPRERNAAPSAAAIRMAAASLAAPGALSTALASAPAAAEPAGPVLVRYGDTRMPPPAQAYRRAAGRSAVELEREIRHIETTVRTQVVREILHRREHVEQIRATVADTLHSPALMRSLVRGIESALAGRVNAERYRKGAR</sequence>
<dbReference type="KEGG" id="bgd:bgla_2g12440"/>
<dbReference type="EMBL" id="CP002600">
    <property type="protein sequence ID" value="AEA63692.1"/>
    <property type="molecule type" value="Genomic_DNA"/>
</dbReference>
<feature type="region of interest" description="Disordered" evidence="1">
    <location>
        <begin position="107"/>
        <end position="131"/>
    </location>
</feature>
<feature type="region of interest" description="Disordered" evidence="1">
    <location>
        <begin position="281"/>
        <end position="305"/>
    </location>
</feature>
<gene>
    <name evidence="2" type="ordered locus">bgla_2g12440</name>
</gene>
<evidence type="ECO:0000256" key="1">
    <source>
        <dbReference type="SAM" id="MobiDB-lite"/>
    </source>
</evidence>
<evidence type="ECO:0000313" key="2">
    <source>
        <dbReference type="EMBL" id="AEA63692.1"/>
    </source>
</evidence>
<dbReference type="RefSeq" id="WP_013690019.1">
    <property type="nucleotide sequence ID" value="NC_015376.1"/>
</dbReference>
<feature type="compositionally biased region" description="Low complexity" evidence="1">
    <location>
        <begin position="191"/>
        <end position="208"/>
    </location>
</feature>
<dbReference type="eggNOG" id="ENOG502ZM9X">
    <property type="taxonomic scope" value="Bacteria"/>
</dbReference>
<dbReference type="AlphaFoldDB" id="F2LLS5"/>
<feature type="compositionally biased region" description="Polar residues" evidence="1">
    <location>
        <begin position="293"/>
        <end position="304"/>
    </location>
</feature>
<feature type="compositionally biased region" description="Low complexity" evidence="1">
    <location>
        <begin position="121"/>
        <end position="131"/>
    </location>
</feature>
<reference evidence="2 3" key="1">
    <citation type="journal article" date="2011" name="J. Bacteriol.">
        <title>Complete genome sequence of Burkholderia gladioli BSR3.</title>
        <authorList>
            <person name="Seo Y.S."/>
            <person name="Lim J."/>
            <person name="Choi B.S."/>
            <person name="Kim H."/>
            <person name="Goo E."/>
            <person name="Lee B."/>
            <person name="Lim J.S."/>
            <person name="Choi I.Y."/>
            <person name="Moon J.S."/>
            <person name="Kim J."/>
            <person name="Hwang I."/>
        </authorList>
    </citation>
    <scope>NUCLEOTIDE SEQUENCE [LARGE SCALE GENOMIC DNA]</scope>
    <source>
        <strain evidence="2 3">BSR3</strain>
    </source>
</reference>
<organism evidence="2 3">
    <name type="scientific">Burkholderia gladioli (strain BSR3)</name>
    <dbReference type="NCBI Taxonomy" id="999541"/>
    <lineage>
        <taxon>Bacteria</taxon>
        <taxon>Pseudomonadati</taxon>
        <taxon>Pseudomonadota</taxon>
        <taxon>Betaproteobacteria</taxon>
        <taxon>Burkholderiales</taxon>
        <taxon>Burkholderiaceae</taxon>
        <taxon>Burkholderia</taxon>
    </lineage>
</organism>
<keyword evidence="3" id="KW-1185">Reference proteome</keyword>
<feature type="region of interest" description="Disordered" evidence="1">
    <location>
        <begin position="158"/>
        <end position="178"/>
    </location>
</feature>
<evidence type="ECO:0000313" key="3">
    <source>
        <dbReference type="Proteomes" id="UP000008316"/>
    </source>
</evidence>
<feature type="region of interest" description="Disordered" evidence="1">
    <location>
        <begin position="190"/>
        <end position="211"/>
    </location>
</feature>